<protein>
    <submittedName>
        <fullName evidence="1">Uncharacterized protein</fullName>
    </submittedName>
</protein>
<reference evidence="1" key="1">
    <citation type="submission" date="2021-02" db="EMBL/GenBank/DDBJ databases">
        <authorList>
            <person name="Dougan E. K."/>
            <person name="Rhodes N."/>
            <person name="Thang M."/>
            <person name="Chan C."/>
        </authorList>
    </citation>
    <scope>NUCLEOTIDE SEQUENCE</scope>
</reference>
<evidence type="ECO:0000313" key="2">
    <source>
        <dbReference type="Proteomes" id="UP000604046"/>
    </source>
</evidence>
<name>A0A812TCR6_9DINO</name>
<comment type="caution">
    <text evidence="1">The sequence shown here is derived from an EMBL/GenBank/DDBJ whole genome shotgun (WGS) entry which is preliminary data.</text>
</comment>
<proteinExistence type="predicted"/>
<keyword evidence="2" id="KW-1185">Reference proteome</keyword>
<sequence>MMQVLLRYFDALMHFERPEIFQAAWSKSIALQAQKKHKDYWVWSNQPGRPSEIHRRCCRFAIKCCRAWFRQSPFAVSQLVRNLAAFCVDSSSSIHRPCQHFFLILMNEALNMERGNSFKDTVLQETLKIMLKRPDSAVAINFSRRLACDDSIDLDGLAIPAMEQLAALESKARVPGCRKDAADVLYRWRSGVSSYDGSRSFQGWCLSWASFLG</sequence>
<dbReference type="EMBL" id="CAJNDS010002570">
    <property type="protein sequence ID" value="CAE7529718.1"/>
    <property type="molecule type" value="Genomic_DNA"/>
</dbReference>
<evidence type="ECO:0000313" key="1">
    <source>
        <dbReference type="EMBL" id="CAE7529718.1"/>
    </source>
</evidence>
<organism evidence="1 2">
    <name type="scientific">Symbiodinium natans</name>
    <dbReference type="NCBI Taxonomy" id="878477"/>
    <lineage>
        <taxon>Eukaryota</taxon>
        <taxon>Sar</taxon>
        <taxon>Alveolata</taxon>
        <taxon>Dinophyceae</taxon>
        <taxon>Suessiales</taxon>
        <taxon>Symbiodiniaceae</taxon>
        <taxon>Symbiodinium</taxon>
    </lineage>
</organism>
<accession>A0A812TCR6</accession>
<gene>
    <name evidence="1" type="ORF">SNAT2548_LOCUS29664</name>
</gene>
<dbReference type="Proteomes" id="UP000604046">
    <property type="component" value="Unassembled WGS sequence"/>
</dbReference>
<dbReference type="AlphaFoldDB" id="A0A812TCR6"/>